<feature type="binding site" evidence="9">
    <location>
        <begin position="249"/>
        <end position="253"/>
    </location>
    <ligand>
        <name>substrate</name>
    </ligand>
</feature>
<comment type="caution">
    <text evidence="12">The sequence shown here is derived from an EMBL/GenBank/DDBJ whole genome shotgun (WGS) entry which is preliminary data.</text>
</comment>
<dbReference type="InterPro" id="IPR008927">
    <property type="entry name" value="6-PGluconate_DH-like_C_sf"/>
</dbReference>
<feature type="binding site" evidence="10">
    <location>
        <position position="121"/>
    </location>
    <ligand>
        <name>NAD(+)</name>
        <dbReference type="ChEBI" id="CHEBI:57540"/>
    </ligand>
</feature>
<feature type="binding site" evidence="9">
    <location>
        <begin position="152"/>
        <end position="155"/>
    </location>
    <ligand>
        <name>substrate</name>
    </ligand>
</feature>
<sequence length="426" mass="47944">MDVCVIGAGYVGLTTSTVLANYGHQVYCVDKQKERVEMLRRGEIPIYEPGLEEMLVKNTKKGNLLFTTDLETAVNKSDLIFIAVGTPQDNDGRTDLRFFEGVTNELAPLIDTYKLVITKSTVPLGTNEELERKLIEKGVLKENFDVVSNPEFLREGTAIHDMLYPDKIVIGVKEYRAVQTLQKLYRFIDAPYIVTSLSGAEMIKYASNAFLAVKISFINELAKIADVYNVDITDVALGIGMDPRIGHHFLQAGLGYGGSCLPKDLSSLEHQSIKKNITPHLLQAAQTVNDSIIDHYIAKLKKEIPDYQNKKITVWGATFKPNTDDLRHSQALKLIDRLVKDGSQIRLYDPIVSPNIHNTITYKDMYDSIKDADILIIATEWKQFIEADWNKVSERMRGDIVVDCRNCLQPYTLKKNGLIYLGVARP</sequence>
<feature type="binding site" evidence="10">
    <location>
        <position position="263"/>
    </location>
    <ligand>
        <name>NAD(+)</name>
        <dbReference type="ChEBI" id="CHEBI:57540"/>
    </ligand>
</feature>
<evidence type="ECO:0000256" key="5">
    <source>
        <dbReference type="ARBA" id="ARBA00023027"/>
    </source>
</evidence>
<evidence type="ECO:0000256" key="6">
    <source>
        <dbReference type="ARBA" id="ARBA00047473"/>
    </source>
</evidence>
<evidence type="ECO:0000256" key="8">
    <source>
        <dbReference type="PIRSR" id="PIRSR500134-1"/>
    </source>
</evidence>
<dbReference type="InterPro" id="IPR014026">
    <property type="entry name" value="UDP-Glc/GDP-Man_DH_dimer"/>
</dbReference>
<evidence type="ECO:0000256" key="9">
    <source>
        <dbReference type="PIRSR" id="PIRSR500134-2"/>
    </source>
</evidence>
<dbReference type="Pfam" id="PF00984">
    <property type="entry name" value="UDPG_MGDP_dh"/>
    <property type="match status" value="1"/>
</dbReference>
<evidence type="ECO:0000256" key="10">
    <source>
        <dbReference type="PIRSR" id="PIRSR500134-3"/>
    </source>
</evidence>
<organism evidence="12 13">
    <name type="scientific">Halalkalibacter alkaliphilus</name>
    <dbReference type="NCBI Taxonomy" id="2917993"/>
    <lineage>
        <taxon>Bacteria</taxon>
        <taxon>Bacillati</taxon>
        <taxon>Bacillota</taxon>
        <taxon>Bacilli</taxon>
        <taxon>Bacillales</taxon>
        <taxon>Bacillaceae</taxon>
        <taxon>Halalkalibacter</taxon>
    </lineage>
</organism>
<dbReference type="PIRSF" id="PIRSF000124">
    <property type="entry name" value="UDPglc_GDPman_dh"/>
    <property type="match status" value="1"/>
</dbReference>
<dbReference type="SUPFAM" id="SSF51735">
    <property type="entry name" value="NAD(P)-binding Rossmann-fold domains"/>
    <property type="match status" value="1"/>
</dbReference>
<dbReference type="RefSeq" id="WP_250096324.1">
    <property type="nucleotide sequence ID" value="NZ_JAKRYL010000008.1"/>
</dbReference>
<evidence type="ECO:0000256" key="4">
    <source>
        <dbReference type="ARBA" id="ARBA00023002"/>
    </source>
</evidence>
<protein>
    <recommendedName>
        <fullName evidence="3 7">UDP-glucose 6-dehydrogenase</fullName>
        <ecNumber evidence="3 7">1.1.1.22</ecNumber>
    </recommendedName>
</protein>
<feature type="binding site" evidence="9">
    <location>
        <position position="204"/>
    </location>
    <ligand>
        <name>substrate</name>
    </ligand>
</feature>
<comment type="similarity">
    <text evidence="2 7">Belongs to the UDP-glucose/GDP-mannose dehydrogenase family.</text>
</comment>
<dbReference type="SUPFAM" id="SSF48179">
    <property type="entry name" value="6-phosphogluconate dehydrogenase C-terminal domain-like"/>
    <property type="match status" value="1"/>
</dbReference>
<keyword evidence="5 7" id="KW-0520">NAD</keyword>
<feature type="binding site" evidence="10">
    <location>
        <position position="155"/>
    </location>
    <ligand>
        <name>NAD(+)</name>
        <dbReference type="ChEBI" id="CHEBI:57540"/>
    </ligand>
</feature>
<dbReference type="InterPro" id="IPR036220">
    <property type="entry name" value="UDP-Glc/GDP-Man_DH_C_sf"/>
</dbReference>
<evidence type="ECO:0000313" key="12">
    <source>
        <dbReference type="EMBL" id="MCL7747421.1"/>
    </source>
</evidence>
<dbReference type="EMBL" id="JAKRYL010000008">
    <property type="protein sequence ID" value="MCL7747421.1"/>
    <property type="molecule type" value="Genomic_DNA"/>
</dbReference>
<reference evidence="12" key="1">
    <citation type="submission" date="2022-02" db="EMBL/GenBank/DDBJ databases">
        <title>Halalkalibacter sp. nov. isolated from Lonar Lake, India.</title>
        <authorList>
            <person name="Joshi A."/>
            <person name="Thite S."/>
            <person name="Lodha T."/>
        </authorList>
    </citation>
    <scope>NUCLEOTIDE SEQUENCE</scope>
    <source>
        <strain evidence="12">MEB205</strain>
    </source>
</reference>
<comment type="catalytic activity">
    <reaction evidence="6 7">
        <text>UDP-alpha-D-glucose + 2 NAD(+) + H2O = UDP-alpha-D-glucuronate + 2 NADH + 3 H(+)</text>
        <dbReference type="Rhea" id="RHEA:23596"/>
        <dbReference type="ChEBI" id="CHEBI:15377"/>
        <dbReference type="ChEBI" id="CHEBI:15378"/>
        <dbReference type="ChEBI" id="CHEBI:57540"/>
        <dbReference type="ChEBI" id="CHEBI:57945"/>
        <dbReference type="ChEBI" id="CHEBI:58052"/>
        <dbReference type="ChEBI" id="CHEBI:58885"/>
        <dbReference type="EC" id="1.1.1.22"/>
    </reaction>
</comment>
<proteinExistence type="inferred from homology"/>
<dbReference type="GO" id="GO:0051287">
    <property type="term" value="F:NAD binding"/>
    <property type="evidence" value="ECO:0007669"/>
    <property type="project" value="InterPro"/>
</dbReference>
<feature type="domain" description="UDP-glucose/GDP-mannose dehydrogenase C-terminal" evidence="11">
    <location>
        <begin position="313"/>
        <end position="410"/>
    </location>
</feature>
<feature type="binding site" evidence="10">
    <location>
        <position position="86"/>
    </location>
    <ligand>
        <name>NAD(+)</name>
        <dbReference type="ChEBI" id="CHEBI:57540"/>
    </ligand>
</feature>
<dbReference type="SMART" id="SM00984">
    <property type="entry name" value="UDPG_MGDP_dh_C"/>
    <property type="match status" value="1"/>
</dbReference>
<feature type="binding site" evidence="10">
    <location>
        <position position="30"/>
    </location>
    <ligand>
        <name>NAD(+)</name>
        <dbReference type="ChEBI" id="CHEBI:57540"/>
    </ligand>
</feature>
<name>A0A9X2CSJ9_9BACI</name>
<dbReference type="Gene3D" id="1.20.5.100">
    <property type="entry name" value="Cytochrome c1, transmembrane anchor, C-terminal"/>
    <property type="match status" value="1"/>
</dbReference>
<dbReference type="InterPro" id="IPR036291">
    <property type="entry name" value="NAD(P)-bd_dom_sf"/>
</dbReference>
<dbReference type="Proteomes" id="UP001139150">
    <property type="component" value="Unassembled WGS sequence"/>
</dbReference>
<dbReference type="InterPro" id="IPR017476">
    <property type="entry name" value="UDP-Glc/GDP-Man"/>
</dbReference>
<evidence type="ECO:0000256" key="1">
    <source>
        <dbReference type="ARBA" id="ARBA00004701"/>
    </source>
</evidence>
<evidence type="ECO:0000259" key="11">
    <source>
        <dbReference type="SMART" id="SM00984"/>
    </source>
</evidence>
<dbReference type="Pfam" id="PF03720">
    <property type="entry name" value="UDPG_MGDP_dh_C"/>
    <property type="match status" value="1"/>
</dbReference>
<dbReference type="PIRSF" id="PIRSF500134">
    <property type="entry name" value="UDPglc_DH_bac"/>
    <property type="match status" value="1"/>
</dbReference>
<accession>A0A9X2CSJ9</accession>
<dbReference type="InterPro" id="IPR028357">
    <property type="entry name" value="UDPglc_DH_bac"/>
</dbReference>
<dbReference type="GO" id="GO:0000271">
    <property type="term" value="P:polysaccharide biosynthetic process"/>
    <property type="evidence" value="ECO:0007669"/>
    <property type="project" value="InterPro"/>
</dbReference>
<dbReference type="AlphaFoldDB" id="A0A9X2CSJ9"/>
<dbReference type="Gene3D" id="3.40.50.720">
    <property type="entry name" value="NAD(P)-binding Rossmann-like Domain"/>
    <property type="match status" value="2"/>
</dbReference>
<evidence type="ECO:0000256" key="2">
    <source>
        <dbReference type="ARBA" id="ARBA00006601"/>
    </source>
</evidence>
<dbReference type="NCBIfam" id="TIGR03026">
    <property type="entry name" value="NDP-sugDHase"/>
    <property type="match status" value="1"/>
</dbReference>
<evidence type="ECO:0000256" key="7">
    <source>
        <dbReference type="PIRNR" id="PIRNR000124"/>
    </source>
</evidence>
<feature type="binding site" evidence="9">
    <location>
        <position position="257"/>
    </location>
    <ligand>
        <name>substrate</name>
    </ligand>
</feature>
<comment type="pathway">
    <text evidence="1">Nucleotide-sugar biosynthesis; UDP-alpha-D-glucuronate biosynthesis; UDP-alpha-D-glucuronate from UDP-alpha-D-glucose: step 1/1.</text>
</comment>
<feature type="binding site" evidence="10">
    <location>
        <position position="35"/>
    </location>
    <ligand>
        <name>NAD(+)</name>
        <dbReference type="ChEBI" id="CHEBI:57540"/>
    </ligand>
</feature>
<dbReference type="Pfam" id="PF03721">
    <property type="entry name" value="UDPG_MGDP_dh_N"/>
    <property type="match status" value="1"/>
</dbReference>
<feature type="binding site" evidence="10">
    <location>
        <position position="327"/>
    </location>
    <ligand>
        <name>NAD(+)</name>
        <dbReference type="ChEBI" id="CHEBI:57540"/>
    </ligand>
</feature>
<evidence type="ECO:0000256" key="3">
    <source>
        <dbReference type="ARBA" id="ARBA00012954"/>
    </source>
</evidence>
<feature type="binding site" evidence="9">
    <location>
        <position position="320"/>
    </location>
    <ligand>
        <name>substrate</name>
    </ligand>
</feature>
<dbReference type="InterPro" id="IPR001732">
    <property type="entry name" value="UDP-Glc/GDP-Man_DH_N"/>
</dbReference>
<keyword evidence="13" id="KW-1185">Reference proteome</keyword>
<dbReference type="PANTHER" id="PTHR43750:SF3">
    <property type="entry name" value="UDP-GLUCOSE 6-DEHYDROGENASE TUAD"/>
    <property type="match status" value="1"/>
</dbReference>
<keyword evidence="4 7" id="KW-0560">Oxidoreductase</keyword>
<dbReference type="SUPFAM" id="SSF52413">
    <property type="entry name" value="UDP-glucose/GDP-mannose dehydrogenase C-terminal domain"/>
    <property type="match status" value="1"/>
</dbReference>
<dbReference type="InterPro" id="IPR014027">
    <property type="entry name" value="UDP-Glc/GDP-Man_DH_C"/>
</dbReference>
<evidence type="ECO:0000313" key="13">
    <source>
        <dbReference type="Proteomes" id="UP001139150"/>
    </source>
</evidence>
<gene>
    <name evidence="12" type="ORF">MF646_09840</name>
</gene>
<dbReference type="GO" id="GO:0003979">
    <property type="term" value="F:UDP-glucose 6-dehydrogenase activity"/>
    <property type="evidence" value="ECO:0007669"/>
    <property type="project" value="UniProtKB-EC"/>
</dbReference>
<feature type="active site" description="Nucleophile" evidence="8">
    <location>
        <position position="260"/>
    </location>
</feature>
<dbReference type="PANTHER" id="PTHR43750">
    <property type="entry name" value="UDP-GLUCOSE 6-DEHYDROGENASE TUAD"/>
    <property type="match status" value="1"/>
</dbReference>
<dbReference type="EC" id="1.1.1.22" evidence="3 7"/>